<dbReference type="EMBL" id="SNZH01000005">
    <property type="protein sequence ID" value="TDR45035.1"/>
    <property type="molecule type" value="Genomic_DNA"/>
</dbReference>
<accession>A0A4R6Z0I9</accession>
<reference evidence="2 3" key="1">
    <citation type="submission" date="2019-03" db="EMBL/GenBank/DDBJ databases">
        <title>Genomic Encyclopedia of Type Strains, Phase IV (KMG-IV): sequencing the most valuable type-strain genomes for metagenomic binning, comparative biology and taxonomic classification.</title>
        <authorList>
            <person name="Goeker M."/>
        </authorList>
    </citation>
    <scope>NUCLEOTIDE SEQUENCE [LARGE SCALE GENOMIC DNA]</scope>
    <source>
        <strain evidence="2 3">DSM 21667</strain>
    </source>
</reference>
<feature type="transmembrane region" description="Helical" evidence="1">
    <location>
        <begin position="53"/>
        <end position="77"/>
    </location>
</feature>
<evidence type="ECO:0000256" key="1">
    <source>
        <dbReference type="SAM" id="Phobius"/>
    </source>
</evidence>
<keyword evidence="1" id="KW-0472">Membrane</keyword>
<comment type="caution">
    <text evidence="2">The sequence shown here is derived from an EMBL/GenBank/DDBJ whole genome shotgun (WGS) entry which is preliminary data.</text>
</comment>
<dbReference type="AlphaFoldDB" id="A0A4R6Z0I9"/>
<organism evidence="2 3">
    <name type="scientific">Tahibacter aquaticus</name>
    <dbReference type="NCBI Taxonomy" id="520092"/>
    <lineage>
        <taxon>Bacteria</taxon>
        <taxon>Pseudomonadati</taxon>
        <taxon>Pseudomonadota</taxon>
        <taxon>Gammaproteobacteria</taxon>
        <taxon>Lysobacterales</taxon>
        <taxon>Rhodanobacteraceae</taxon>
        <taxon>Tahibacter</taxon>
    </lineage>
</organism>
<dbReference type="RefSeq" id="WP_133818537.1">
    <property type="nucleotide sequence ID" value="NZ_SNZH01000005.1"/>
</dbReference>
<keyword evidence="1" id="KW-1133">Transmembrane helix</keyword>
<proteinExistence type="predicted"/>
<name>A0A4R6Z0I9_9GAMM</name>
<sequence>MPTAPASRNVQRVFRNNGARVVWIFVAIWLSMLACFTYIAIRDGGIPQVGVWAWPILGLFWLFGAGALAWAAGLPLLRLELSADGVLVRERFLWRVQEKRYRVRELRLPQLESVVDGDGDAQFQCVLVFADGRRLLVAESLHRPQVETTFLTLQASLAALCRGYTDAVAADAVAPRPAAR</sequence>
<evidence type="ECO:0008006" key="4">
    <source>
        <dbReference type="Google" id="ProtNLM"/>
    </source>
</evidence>
<gene>
    <name evidence="2" type="ORF">DFR29_105218</name>
</gene>
<dbReference type="Proteomes" id="UP000295293">
    <property type="component" value="Unassembled WGS sequence"/>
</dbReference>
<keyword evidence="3" id="KW-1185">Reference proteome</keyword>
<keyword evidence="1" id="KW-0812">Transmembrane</keyword>
<evidence type="ECO:0000313" key="3">
    <source>
        <dbReference type="Proteomes" id="UP000295293"/>
    </source>
</evidence>
<feature type="transmembrane region" description="Helical" evidence="1">
    <location>
        <begin position="21"/>
        <end position="41"/>
    </location>
</feature>
<evidence type="ECO:0000313" key="2">
    <source>
        <dbReference type="EMBL" id="TDR45035.1"/>
    </source>
</evidence>
<protein>
    <recommendedName>
        <fullName evidence="4">PH (Pleckstrin Homology) domain-containing protein</fullName>
    </recommendedName>
</protein>